<dbReference type="KEGG" id="cga:Celgi_1396"/>
<dbReference type="InterPro" id="IPR013549">
    <property type="entry name" value="DUF1731"/>
</dbReference>
<feature type="domain" description="NAD-dependent epimerase/dehydratase" evidence="2">
    <location>
        <begin position="3"/>
        <end position="216"/>
    </location>
</feature>
<evidence type="ECO:0000259" key="2">
    <source>
        <dbReference type="Pfam" id="PF01370"/>
    </source>
</evidence>
<reference evidence="5" key="1">
    <citation type="submission" date="2011-04" db="EMBL/GenBank/DDBJ databases">
        <title>Complete sequence of Cellvibrio gilvus ATCC 13127.</title>
        <authorList>
            <person name="Lucas S."/>
            <person name="Han J."/>
            <person name="Lapidus A."/>
            <person name="Cheng J.-F."/>
            <person name="Goodwin L."/>
            <person name="Pitluck S."/>
            <person name="Peters L."/>
            <person name="Munk A."/>
            <person name="Detter J.C."/>
            <person name="Han C."/>
            <person name="Tapia R."/>
            <person name="Land M."/>
            <person name="Hauser L."/>
            <person name="Kyrpides N."/>
            <person name="Ivanova N."/>
            <person name="Ovchinnikova G."/>
            <person name="Pagani I."/>
            <person name="Mead D."/>
            <person name="Brumm P."/>
            <person name="Woyke T."/>
        </authorList>
    </citation>
    <scope>NUCLEOTIDE SEQUENCE [LARGE SCALE GENOMIC DNA]</scope>
    <source>
        <strain evidence="5">ATCC 13127 / NRRL B-14078</strain>
    </source>
</reference>
<dbReference type="Proteomes" id="UP000000485">
    <property type="component" value="Chromosome"/>
</dbReference>
<dbReference type="Gene3D" id="3.40.50.720">
    <property type="entry name" value="NAD(P)-binding Rossmann-like Domain"/>
    <property type="match status" value="1"/>
</dbReference>
<name>F8A3L2_CELGA</name>
<dbReference type="eggNOG" id="COG1090">
    <property type="taxonomic scope" value="Bacteria"/>
</dbReference>
<dbReference type="STRING" id="593907.Celgi_1396"/>
<protein>
    <recommendedName>
        <fullName evidence="6">NAD-dependent epimerase/dehydratase</fullName>
    </recommendedName>
</protein>
<dbReference type="InterPro" id="IPR036291">
    <property type="entry name" value="NAD(P)-bd_dom_sf"/>
</dbReference>
<organism evidence="4 5">
    <name type="scientific">Cellulomonas gilvus (strain ATCC 13127 / NRRL B-14078)</name>
    <name type="common">Cellvibrio gilvus</name>
    <dbReference type="NCBI Taxonomy" id="593907"/>
    <lineage>
        <taxon>Bacteria</taxon>
        <taxon>Bacillati</taxon>
        <taxon>Actinomycetota</taxon>
        <taxon>Actinomycetes</taxon>
        <taxon>Micrococcales</taxon>
        <taxon>Cellulomonadaceae</taxon>
        <taxon>Cellulomonas</taxon>
    </lineage>
</organism>
<gene>
    <name evidence="4" type="ordered locus">Celgi_1396</name>
</gene>
<dbReference type="PANTHER" id="PTHR11092:SF0">
    <property type="entry name" value="EPIMERASE FAMILY PROTEIN SDR39U1"/>
    <property type="match status" value="1"/>
</dbReference>
<dbReference type="SUPFAM" id="SSF51735">
    <property type="entry name" value="NAD(P)-binding Rossmann-fold domains"/>
    <property type="match status" value="1"/>
</dbReference>
<comment type="similarity">
    <text evidence="1">Belongs to the NAD(P)-dependent epimerase/dehydratase family. SDR39U1 subfamily.</text>
</comment>
<dbReference type="PANTHER" id="PTHR11092">
    <property type="entry name" value="SUGAR NUCLEOTIDE EPIMERASE RELATED"/>
    <property type="match status" value="1"/>
</dbReference>
<dbReference type="OrthoDB" id="9801773at2"/>
<dbReference type="RefSeq" id="WP_013883434.1">
    <property type="nucleotide sequence ID" value="NC_015671.1"/>
</dbReference>
<dbReference type="Pfam" id="PF01370">
    <property type="entry name" value="Epimerase"/>
    <property type="match status" value="1"/>
</dbReference>
<dbReference type="HOGENOM" id="CLU_047373_0_2_11"/>
<dbReference type="NCBIfam" id="TIGR01777">
    <property type="entry name" value="yfcH"/>
    <property type="match status" value="1"/>
</dbReference>
<accession>F8A3L2</accession>
<evidence type="ECO:0000313" key="4">
    <source>
        <dbReference type="EMBL" id="AEI11915.1"/>
    </source>
</evidence>
<dbReference type="Pfam" id="PF08338">
    <property type="entry name" value="DUF1731"/>
    <property type="match status" value="1"/>
</dbReference>
<evidence type="ECO:0000259" key="3">
    <source>
        <dbReference type="Pfam" id="PF08338"/>
    </source>
</evidence>
<dbReference type="InterPro" id="IPR001509">
    <property type="entry name" value="Epimerase_deHydtase"/>
</dbReference>
<dbReference type="InterPro" id="IPR010099">
    <property type="entry name" value="SDR39U1"/>
</dbReference>
<dbReference type="EMBL" id="CP002665">
    <property type="protein sequence ID" value="AEI11915.1"/>
    <property type="molecule type" value="Genomic_DNA"/>
</dbReference>
<evidence type="ECO:0008006" key="6">
    <source>
        <dbReference type="Google" id="ProtNLM"/>
    </source>
</evidence>
<sequence>MHIVLAGSHGFIGTALRSSLQDAGHDVRVLVRHAVTRPEEIWWDPAAGRLDPAALHGADAVVDLAGVNPGTRPLTAARKREVMSSRVDTAGLLARTIARLDAPRPALLQASGIGAYGDRGDTLLDETEPLGRTFFAEVVRQWEDATRPAQDAGARVVLLRTGVVLGPGGGALRPLWPLLRLGLGGRLGSGRQYWSWITLHDEVRAIEHLLTADVAGPVNLVTRADRNQDVTAALAQALHRPAVVAAPAWALRLVLQDFSSEVLGSVRATPAALTASGFVPAHPDLASAARWLVEQG</sequence>
<feature type="domain" description="DUF1731" evidence="3">
    <location>
        <begin position="246"/>
        <end position="292"/>
    </location>
</feature>
<proteinExistence type="inferred from homology"/>
<evidence type="ECO:0000313" key="5">
    <source>
        <dbReference type="Proteomes" id="UP000000485"/>
    </source>
</evidence>
<evidence type="ECO:0000256" key="1">
    <source>
        <dbReference type="ARBA" id="ARBA00009353"/>
    </source>
</evidence>
<dbReference type="AlphaFoldDB" id="F8A3L2"/>
<keyword evidence="5" id="KW-1185">Reference proteome</keyword>